<dbReference type="Proteomes" id="UP000325440">
    <property type="component" value="Unassembled WGS sequence"/>
</dbReference>
<name>A0A5E4MFY3_9HEMI</name>
<sequence length="288" mass="33265">MIKDILIINKTLVSLELANKEDLENFIKIFTVFEKHKAASTLFTDEVKIEYVQHNAMEVVKLLKDTNFTYSDIENILNHLSKHGIKVTNNIIAHTLIAAYDTALDSRDIAFSLFENSPQFNIKVSKNTFIITPMSESHLELNSKNSTEFIKLLKDEKSMYDCVVKENNIEVIVHSEIHQTINSIVESLIKSNLLAKVEEEKLKARLRQLAFKDQAFVEYSSIKTINKYPHGHPLRKHENVIKGIENILYDFIENEDSKFAVERLNRLQIAPDTPRIITKTIDKLVKFH</sequence>
<protein>
    <submittedName>
        <fullName evidence="1">Uncharacterized protein</fullName>
    </submittedName>
</protein>
<reference evidence="1 2" key="1">
    <citation type="submission" date="2019-08" db="EMBL/GenBank/DDBJ databases">
        <authorList>
            <person name="Alioto T."/>
            <person name="Alioto T."/>
            <person name="Gomez Garrido J."/>
        </authorList>
    </citation>
    <scope>NUCLEOTIDE SEQUENCE [LARGE SCALE GENOMIC DNA]</scope>
</reference>
<gene>
    <name evidence="1" type="ORF">CINCED_3A021079</name>
</gene>
<organism evidence="1 2">
    <name type="scientific">Cinara cedri</name>
    <dbReference type="NCBI Taxonomy" id="506608"/>
    <lineage>
        <taxon>Eukaryota</taxon>
        <taxon>Metazoa</taxon>
        <taxon>Ecdysozoa</taxon>
        <taxon>Arthropoda</taxon>
        <taxon>Hexapoda</taxon>
        <taxon>Insecta</taxon>
        <taxon>Pterygota</taxon>
        <taxon>Neoptera</taxon>
        <taxon>Paraneoptera</taxon>
        <taxon>Hemiptera</taxon>
        <taxon>Sternorrhyncha</taxon>
        <taxon>Aphidomorpha</taxon>
        <taxon>Aphidoidea</taxon>
        <taxon>Aphididae</taxon>
        <taxon>Lachninae</taxon>
        <taxon>Cinara</taxon>
    </lineage>
</organism>
<dbReference type="OrthoDB" id="418495at2759"/>
<evidence type="ECO:0000313" key="1">
    <source>
        <dbReference type="EMBL" id="VVC31126.1"/>
    </source>
</evidence>
<accession>A0A5E4MFY3</accession>
<dbReference type="EMBL" id="CABPRJ010000590">
    <property type="protein sequence ID" value="VVC31126.1"/>
    <property type="molecule type" value="Genomic_DNA"/>
</dbReference>
<evidence type="ECO:0000313" key="2">
    <source>
        <dbReference type="Proteomes" id="UP000325440"/>
    </source>
</evidence>
<proteinExistence type="predicted"/>
<dbReference type="AlphaFoldDB" id="A0A5E4MFY3"/>
<keyword evidence="2" id="KW-1185">Reference proteome</keyword>